<feature type="non-terminal residue" evidence="3">
    <location>
        <position position="179"/>
    </location>
</feature>
<dbReference type="AlphaFoldDB" id="A0A4U2ZXJ7"/>
<dbReference type="InterPro" id="IPR047952">
    <property type="entry name" value="Transpos_IS4"/>
</dbReference>
<sequence>MSISISDELQLFAQEIQRFLSPNALQNLARDVGFVQRLSKYQAKDLIALCVWMSQKVATTSLTQLSSCLEASTEVLISPEGLNQRFNQEAVHFLQQLLAKLLNQKLASSMPISSPYTSIFKRIRILDSTAFQLPDSFSFVYPGAGGCSHTAGVKIQLEYDLLSGQFLHIHTGPGKQHDR</sequence>
<organism evidence="3 4">
    <name type="scientific">Bacillus wiedmannii</name>
    <dbReference type="NCBI Taxonomy" id="1890302"/>
    <lineage>
        <taxon>Bacteria</taxon>
        <taxon>Bacillati</taxon>
        <taxon>Bacillota</taxon>
        <taxon>Bacilli</taxon>
        <taxon>Bacillales</taxon>
        <taxon>Bacillaceae</taxon>
        <taxon>Bacillus</taxon>
        <taxon>Bacillus cereus group</taxon>
    </lineage>
</organism>
<gene>
    <name evidence="3" type="ORF">FC699_36375</name>
</gene>
<dbReference type="GO" id="GO:0006313">
    <property type="term" value="P:DNA transposition"/>
    <property type="evidence" value="ECO:0007669"/>
    <property type="project" value="InterPro"/>
</dbReference>
<evidence type="ECO:0000313" key="3">
    <source>
        <dbReference type="EMBL" id="TKI79100.1"/>
    </source>
</evidence>
<accession>A0A4U2ZXJ7</accession>
<comment type="caution">
    <text evidence="3">The sequence shown here is derived from an EMBL/GenBank/DDBJ whole genome shotgun (WGS) entry which is preliminary data.</text>
</comment>
<dbReference type="InterPro" id="IPR012337">
    <property type="entry name" value="RNaseH-like_sf"/>
</dbReference>
<proteinExistence type="predicted"/>
<dbReference type="GO" id="GO:0003677">
    <property type="term" value="F:DNA binding"/>
    <property type="evidence" value="ECO:0007669"/>
    <property type="project" value="InterPro"/>
</dbReference>
<protein>
    <submittedName>
        <fullName evidence="3">IS4 family transposase</fullName>
    </submittedName>
</protein>
<evidence type="ECO:0000259" key="2">
    <source>
        <dbReference type="Pfam" id="PF01609"/>
    </source>
</evidence>
<comment type="function">
    <text evidence="1">Involved in the transposition of the insertion sequence.</text>
</comment>
<evidence type="ECO:0000256" key="1">
    <source>
        <dbReference type="ARBA" id="ARBA00002286"/>
    </source>
</evidence>
<reference evidence="3 4" key="1">
    <citation type="journal article" date="2019" name="Environ. Microbiol.">
        <title>An active ?-lactamase is a part of an orchestrated cell wall stress resistance network of Bacillus subtilis and related rhizosphere species.</title>
        <authorList>
            <person name="Bucher T."/>
            <person name="Keren-Paz A."/>
            <person name="Hausser J."/>
            <person name="Olender T."/>
            <person name="Cytryn E."/>
            <person name="Kolodkin-Gal I."/>
        </authorList>
    </citation>
    <scope>NUCLEOTIDE SEQUENCE [LARGE SCALE GENOMIC DNA]</scope>
    <source>
        <strain evidence="3 4">I5</strain>
    </source>
</reference>
<feature type="domain" description="Transposase IS4-like" evidence="2">
    <location>
        <begin position="120"/>
        <end position="179"/>
    </location>
</feature>
<dbReference type="Proteomes" id="UP000305222">
    <property type="component" value="Unassembled WGS sequence"/>
</dbReference>
<dbReference type="EMBL" id="SZON01003686">
    <property type="protein sequence ID" value="TKI79100.1"/>
    <property type="molecule type" value="Genomic_DNA"/>
</dbReference>
<dbReference type="GO" id="GO:0004803">
    <property type="term" value="F:transposase activity"/>
    <property type="evidence" value="ECO:0007669"/>
    <property type="project" value="InterPro"/>
</dbReference>
<evidence type="ECO:0000313" key="4">
    <source>
        <dbReference type="Proteomes" id="UP000305222"/>
    </source>
</evidence>
<dbReference type="NCBIfam" id="NF033592">
    <property type="entry name" value="transpos_IS4_1"/>
    <property type="match status" value="1"/>
</dbReference>
<dbReference type="Pfam" id="PF01609">
    <property type="entry name" value="DDE_Tnp_1"/>
    <property type="match status" value="1"/>
</dbReference>
<name>A0A4U2ZXJ7_9BACI</name>
<dbReference type="SUPFAM" id="SSF53098">
    <property type="entry name" value="Ribonuclease H-like"/>
    <property type="match status" value="1"/>
</dbReference>
<dbReference type="InterPro" id="IPR002559">
    <property type="entry name" value="Transposase_11"/>
</dbReference>